<protein>
    <submittedName>
        <fullName evidence="2">Uncharacterized protein</fullName>
    </submittedName>
</protein>
<reference evidence="3" key="1">
    <citation type="journal article" date="2019" name="Int. J. Syst. Evol. Microbiol.">
        <title>The Global Catalogue of Microorganisms (GCM) 10K type strain sequencing project: providing services to taxonomists for standard genome sequencing and annotation.</title>
        <authorList>
            <consortium name="The Broad Institute Genomics Platform"/>
            <consortium name="The Broad Institute Genome Sequencing Center for Infectious Disease"/>
            <person name="Wu L."/>
            <person name="Ma J."/>
        </authorList>
    </citation>
    <scope>NUCLEOTIDE SEQUENCE [LARGE SCALE GENOMIC DNA]</scope>
    <source>
        <strain evidence="3">JCM 16221</strain>
    </source>
</reference>
<dbReference type="Proteomes" id="UP001501218">
    <property type="component" value="Unassembled WGS sequence"/>
</dbReference>
<evidence type="ECO:0000313" key="2">
    <source>
        <dbReference type="EMBL" id="GAA2341738.1"/>
    </source>
</evidence>
<dbReference type="RefSeq" id="WP_344128686.1">
    <property type="nucleotide sequence ID" value="NZ_BAAARA010000004.1"/>
</dbReference>
<proteinExistence type="predicted"/>
<evidence type="ECO:0000256" key="1">
    <source>
        <dbReference type="SAM" id="MobiDB-lite"/>
    </source>
</evidence>
<accession>A0ABP5T2S1</accession>
<name>A0ABP5T2S1_9PSEU</name>
<organism evidence="2 3">
    <name type="scientific">Saccharopolyspora halophila</name>
    <dbReference type="NCBI Taxonomy" id="405551"/>
    <lineage>
        <taxon>Bacteria</taxon>
        <taxon>Bacillati</taxon>
        <taxon>Actinomycetota</taxon>
        <taxon>Actinomycetes</taxon>
        <taxon>Pseudonocardiales</taxon>
        <taxon>Pseudonocardiaceae</taxon>
        <taxon>Saccharopolyspora</taxon>
    </lineage>
</organism>
<comment type="caution">
    <text evidence="2">The sequence shown here is derived from an EMBL/GenBank/DDBJ whole genome shotgun (WGS) entry which is preliminary data.</text>
</comment>
<gene>
    <name evidence="2" type="ORF">GCM10009854_17820</name>
</gene>
<dbReference type="EMBL" id="BAAARA010000004">
    <property type="protein sequence ID" value="GAA2341738.1"/>
    <property type="molecule type" value="Genomic_DNA"/>
</dbReference>
<keyword evidence="3" id="KW-1185">Reference proteome</keyword>
<evidence type="ECO:0000313" key="3">
    <source>
        <dbReference type="Proteomes" id="UP001501218"/>
    </source>
</evidence>
<sequence length="54" mass="6170">MDRTHNNRAFWAAIAEEYPHSYSSVISSEQRPEGPKPLQSYVETPLAEHAELDL</sequence>
<feature type="region of interest" description="Disordered" evidence="1">
    <location>
        <begin position="23"/>
        <end position="54"/>
    </location>
</feature>